<dbReference type="PANTHER" id="PTHR31509">
    <property type="entry name" value="BPS1-LIKE PROTEIN"/>
    <property type="match status" value="1"/>
</dbReference>
<accession>A0AA88R5A2</accession>
<dbReference type="EMBL" id="JAVXUO010001396">
    <property type="protein sequence ID" value="KAK2982668.1"/>
    <property type="molecule type" value="Genomic_DNA"/>
</dbReference>
<keyword evidence="2" id="KW-1185">Reference proteome</keyword>
<protein>
    <recommendedName>
        <fullName evidence="3">BPS1-like protein</fullName>
    </recommendedName>
</protein>
<evidence type="ECO:0000313" key="1">
    <source>
        <dbReference type="EMBL" id="KAK2982668.1"/>
    </source>
</evidence>
<evidence type="ECO:0000313" key="2">
    <source>
        <dbReference type="Proteomes" id="UP001187471"/>
    </source>
</evidence>
<proteinExistence type="predicted"/>
<evidence type="ECO:0008006" key="3">
    <source>
        <dbReference type="Google" id="ProtNLM"/>
    </source>
</evidence>
<name>A0AA88R5A2_9ASTE</name>
<sequence>MVLLLHRLGLPHKLSSRLDNHHQTPPPEALSASLQAFRSDVSNRLRQLLGNPAPELEFMSLEWIKKCFELLPVINRAFAKMVVDIDYPMSKWEVGAAEEYLSYSLNLLELLNSVTSSISHLNQARLSLSHALSLIETTPSLMTKRATKIRSANSSKDFKVGKVGVNEERPWSGKEYVIHEALLLIKSTGFWVFGIVLSGLSGDVRPYMEMRKFIDFTSMALEASLFIEMTNKGCVIKELKEIDDAVASIADGRGGDAAAEELKSRLEVLEKVLQGVGEEADDLFSKILAGRNELLDSLRRKSSSNT</sequence>
<gene>
    <name evidence="1" type="ORF">RJ640_027656</name>
</gene>
<reference evidence="1" key="1">
    <citation type="submission" date="2022-12" db="EMBL/GenBank/DDBJ databases">
        <title>Draft genome assemblies for two species of Escallonia (Escalloniales).</title>
        <authorList>
            <person name="Chanderbali A."/>
            <person name="Dervinis C."/>
            <person name="Anghel I."/>
            <person name="Soltis D."/>
            <person name="Soltis P."/>
            <person name="Zapata F."/>
        </authorList>
    </citation>
    <scope>NUCLEOTIDE SEQUENCE</scope>
    <source>
        <strain evidence="1">UCBG92.1500</strain>
        <tissue evidence="1">Leaf</tissue>
    </source>
</reference>
<dbReference type="AlphaFoldDB" id="A0AA88R5A2"/>
<organism evidence="1 2">
    <name type="scientific">Escallonia rubra</name>
    <dbReference type="NCBI Taxonomy" id="112253"/>
    <lineage>
        <taxon>Eukaryota</taxon>
        <taxon>Viridiplantae</taxon>
        <taxon>Streptophyta</taxon>
        <taxon>Embryophyta</taxon>
        <taxon>Tracheophyta</taxon>
        <taxon>Spermatophyta</taxon>
        <taxon>Magnoliopsida</taxon>
        <taxon>eudicotyledons</taxon>
        <taxon>Gunneridae</taxon>
        <taxon>Pentapetalae</taxon>
        <taxon>asterids</taxon>
        <taxon>campanulids</taxon>
        <taxon>Escalloniales</taxon>
        <taxon>Escalloniaceae</taxon>
        <taxon>Escallonia</taxon>
    </lineage>
</organism>
<comment type="caution">
    <text evidence="1">The sequence shown here is derived from an EMBL/GenBank/DDBJ whole genome shotgun (WGS) entry which is preliminary data.</text>
</comment>
<dbReference type="Proteomes" id="UP001187471">
    <property type="component" value="Unassembled WGS sequence"/>
</dbReference>